<dbReference type="Pfam" id="PF13102">
    <property type="entry name" value="Phage_int_SAM_5"/>
    <property type="match status" value="1"/>
</dbReference>
<evidence type="ECO:0000256" key="1">
    <source>
        <dbReference type="ARBA" id="ARBA00008857"/>
    </source>
</evidence>
<dbReference type="InterPro" id="IPR011010">
    <property type="entry name" value="DNA_brk_join_enz"/>
</dbReference>
<organism evidence="5">
    <name type="scientific">uncultured Dysgonomonas sp</name>
    <dbReference type="NCBI Taxonomy" id="206096"/>
    <lineage>
        <taxon>Bacteria</taxon>
        <taxon>Pseudomonadati</taxon>
        <taxon>Bacteroidota</taxon>
        <taxon>Bacteroidia</taxon>
        <taxon>Bacteroidales</taxon>
        <taxon>Dysgonomonadaceae</taxon>
        <taxon>Dysgonomonas</taxon>
        <taxon>environmental samples</taxon>
    </lineage>
</organism>
<dbReference type="GO" id="GO:0003677">
    <property type="term" value="F:DNA binding"/>
    <property type="evidence" value="ECO:0007669"/>
    <property type="project" value="UniProtKB-KW"/>
</dbReference>
<dbReference type="Pfam" id="PF17293">
    <property type="entry name" value="Arm-DNA-bind_5"/>
    <property type="match status" value="1"/>
</dbReference>
<dbReference type="GO" id="GO:0015074">
    <property type="term" value="P:DNA integration"/>
    <property type="evidence" value="ECO:0007669"/>
    <property type="project" value="InterPro"/>
</dbReference>
<name>A0A212IUK4_9BACT</name>
<feature type="domain" description="Tyr recombinase" evidence="4">
    <location>
        <begin position="219"/>
        <end position="400"/>
    </location>
</feature>
<dbReference type="InterPro" id="IPR025269">
    <property type="entry name" value="SAM-like_dom"/>
</dbReference>
<proteinExistence type="inferred from homology"/>
<keyword evidence="3" id="KW-0233">DNA recombination</keyword>
<dbReference type="GO" id="GO:0006310">
    <property type="term" value="P:DNA recombination"/>
    <property type="evidence" value="ECO:0007669"/>
    <property type="project" value="UniProtKB-KW"/>
</dbReference>
<protein>
    <recommendedName>
        <fullName evidence="4">Tyr recombinase domain-containing protein</fullName>
    </recommendedName>
</protein>
<dbReference type="EMBL" id="FLUL01000001">
    <property type="protein sequence ID" value="SBV90890.1"/>
    <property type="molecule type" value="Genomic_DNA"/>
</dbReference>
<dbReference type="InterPro" id="IPR035386">
    <property type="entry name" value="Arm-DNA-bind_5"/>
</dbReference>
<dbReference type="InterPro" id="IPR013762">
    <property type="entry name" value="Integrase-like_cat_sf"/>
</dbReference>
<dbReference type="PROSITE" id="PS51898">
    <property type="entry name" value="TYR_RECOMBINASE"/>
    <property type="match status" value="1"/>
</dbReference>
<dbReference type="Gene3D" id="1.10.443.10">
    <property type="entry name" value="Intergrase catalytic core"/>
    <property type="match status" value="1"/>
</dbReference>
<accession>A0A212IUK4</accession>
<reference evidence="5" key="1">
    <citation type="submission" date="2016-04" db="EMBL/GenBank/DDBJ databases">
        <authorList>
            <person name="Evans L.H."/>
            <person name="Alamgir A."/>
            <person name="Owens N."/>
            <person name="Weber N.D."/>
            <person name="Virtaneva K."/>
            <person name="Barbian K."/>
            <person name="Babar A."/>
            <person name="Rosenke K."/>
        </authorList>
    </citation>
    <scope>NUCLEOTIDE SEQUENCE</scope>
    <source>
        <strain evidence="5">86-2</strain>
    </source>
</reference>
<evidence type="ECO:0000259" key="4">
    <source>
        <dbReference type="PROSITE" id="PS51898"/>
    </source>
</evidence>
<dbReference type="Gene3D" id="1.10.150.130">
    <property type="match status" value="1"/>
</dbReference>
<sequence>MKQEMMNVLVYIIKTRKLRNGECPVLLRVTIDGVYSDIRINRSVKEEIWDAKLGMCRGKCREANELNDYIRSLHTRLYEIHRNMVLQDEYFTPEILLKKLFNKETTKTVLTFFKEHNDDCRRRIGLDYAYSTINRYDNCYKSLQTVIEKECGKSDITFTEFTSQLVRKYELYLTVDKGLSLNTLVRYMKVIKKVSTLALTTGLLKTDPFAGMRFKQAKTNPVFLTKEELDIIITKEFTLPRIALVRDVFVFCCYTGLAFIDVSKLKKEHIVMDNEGTYWIRKSREKTENMCDIPLLDIPLEIIRRYENHRMCKSKGILLPVMCNQKMNSYLKEITDFCGIEKDVTTHTARHTFATTVTLANGVALTNVARMLGHTSTRMTEHYAKVLSHNIYSDMKKVQTKMSMSEI</sequence>
<evidence type="ECO:0000256" key="3">
    <source>
        <dbReference type="ARBA" id="ARBA00023172"/>
    </source>
</evidence>
<dbReference type="RefSeq" id="WP_296945962.1">
    <property type="nucleotide sequence ID" value="NZ_LT599021.1"/>
</dbReference>
<dbReference type="InterPro" id="IPR010998">
    <property type="entry name" value="Integrase_recombinase_N"/>
</dbReference>
<dbReference type="Pfam" id="PF00589">
    <property type="entry name" value="Phage_integrase"/>
    <property type="match status" value="1"/>
</dbReference>
<dbReference type="AlphaFoldDB" id="A0A212IUK4"/>
<dbReference type="SUPFAM" id="SSF56349">
    <property type="entry name" value="DNA breaking-rejoining enzymes"/>
    <property type="match status" value="1"/>
</dbReference>
<evidence type="ECO:0000256" key="2">
    <source>
        <dbReference type="ARBA" id="ARBA00023125"/>
    </source>
</evidence>
<dbReference type="PANTHER" id="PTHR30349">
    <property type="entry name" value="PHAGE INTEGRASE-RELATED"/>
    <property type="match status" value="1"/>
</dbReference>
<dbReference type="InterPro" id="IPR050090">
    <property type="entry name" value="Tyrosine_recombinase_XerCD"/>
</dbReference>
<keyword evidence="2" id="KW-0238">DNA-binding</keyword>
<dbReference type="PANTHER" id="PTHR30349:SF64">
    <property type="entry name" value="PROPHAGE INTEGRASE INTD-RELATED"/>
    <property type="match status" value="1"/>
</dbReference>
<comment type="similarity">
    <text evidence="1">Belongs to the 'phage' integrase family.</text>
</comment>
<evidence type="ECO:0000313" key="5">
    <source>
        <dbReference type="EMBL" id="SBV90890.1"/>
    </source>
</evidence>
<dbReference type="CDD" id="cd01185">
    <property type="entry name" value="INTN1_C_like"/>
    <property type="match status" value="1"/>
</dbReference>
<dbReference type="InterPro" id="IPR002104">
    <property type="entry name" value="Integrase_catalytic"/>
</dbReference>
<gene>
    <name evidence="5" type="ORF">KL86DYS2_10084</name>
</gene>